<dbReference type="Gene3D" id="2.30.31.20">
    <property type="entry name" value="Sporulation-specific cell division protein SsgB"/>
    <property type="match status" value="1"/>
</dbReference>
<evidence type="ECO:0000256" key="4">
    <source>
        <dbReference type="ARBA" id="ARBA00022969"/>
    </source>
</evidence>
<evidence type="ECO:0000313" key="7">
    <source>
        <dbReference type="EMBL" id="MFC5061652.1"/>
    </source>
</evidence>
<keyword evidence="4" id="KW-0749">Sporulation</keyword>
<dbReference type="EMBL" id="JBHSIV010000004">
    <property type="protein sequence ID" value="MFC5061652.1"/>
    <property type="molecule type" value="Genomic_DNA"/>
</dbReference>
<evidence type="ECO:0000256" key="3">
    <source>
        <dbReference type="ARBA" id="ARBA00022618"/>
    </source>
</evidence>
<dbReference type="Pfam" id="PF04686">
    <property type="entry name" value="SsgA"/>
    <property type="match status" value="1"/>
</dbReference>
<organism evidence="7 8">
    <name type="scientific">Actinomycetospora atypica</name>
    <dbReference type="NCBI Taxonomy" id="1290095"/>
    <lineage>
        <taxon>Bacteria</taxon>
        <taxon>Bacillati</taxon>
        <taxon>Actinomycetota</taxon>
        <taxon>Actinomycetes</taxon>
        <taxon>Pseudonocardiales</taxon>
        <taxon>Pseudonocardiaceae</taxon>
        <taxon>Actinomycetospora</taxon>
    </lineage>
</organism>
<protein>
    <submittedName>
        <fullName evidence="7">SsgA family sporulation/cell division regulator</fullName>
    </submittedName>
</protein>
<evidence type="ECO:0000256" key="1">
    <source>
        <dbReference type="ARBA" id="ARBA00004431"/>
    </source>
</evidence>
<evidence type="ECO:0000313" key="8">
    <source>
        <dbReference type="Proteomes" id="UP001595947"/>
    </source>
</evidence>
<dbReference type="InterPro" id="IPR006776">
    <property type="entry name" value="SsgB"/>
</dbReference>
<gene>
    <name evidence="7" type="ORF">ACFPBZ_05515</name>
</gene>
<comment type="subcellular location">
    <subcellularLocation>
        <location evidence="1">Cell septum</location>
    </subcellularLocation>
</comment>
<keyword evidence="8" id="KW-1185">Reference proteome</keyword>
<keyword evidence="6" id="KW-0131">Cell cycle</keyword>
<sequence length="156" mass="17661">MRHDVLVRVPVVLELVRGHRPPVPAQVELRYAGVDPYAVALAFQTVDTGEVVWRFSRALLAQGLIEAAGEGDVRLRPLDTPTPGREVEIELRWPGERAVFRAPEAALRDYLARTRDHVAFGAEHEWLDLDHAVAMLLLAPPRSRVRDRERLERGPR</sequence>
<reference evidence="8" key="1">
    <citation type="journal article" date="2019" name="Int. J. Syst. Evol. Microbiol.">
        <title>The Global Catalogue of Microorganisms (GCM) 10K type strain sequencing project: providing services to taxonomists for standard genome sequencing and annotation.</title>
        <authorList>
            <consortium name="The Broad Institute Genomics Platform"/>
            <consortium name="The Broad Institute Genome Sequencing Center for Infectious Disease"/>
            <person name="Wu L."/>
            <person name="Ma J."/>
        </authorList>
    </citation>
    <scope>NUCLEOTIDE SEQUENCE [LARGE SCALE GENOMIC DNA]</scope>
    <source>
        <strain evidence="8">CGMCC 4.7093</strain>
    </source>
</reference>
<evidence type="ECO:0000256" key="5">
    <source>
        <dbReference type="ARBA" id="ARBA00023210"/>
    </source>
</evidence>
<evidence type="ECO:0000256" key="2">
    <source>
        <dbReference type="ARBA" id="ARBA00009323"/>
    </source>
</evidence>
<comment type="caution">
    <text evidence="7">The sequence shown here is derived from an EMBL/GenBank/DDBJ whole genome shotgun (WGS) entry which is preliminary data.</text>
</comment>
<accession>A0ABV9YIG1</accession>
<dbReference type="Proteomes" id="UP001595947">
    <property type="component" value="Unassembled WGS sequence"/>
</dbReference>
<comment type="similarity">
    <text evidence="2">Belongs to the SsgA family.</text>
</comment>
<evidence type="ECO:0000256" key="6">
    <source>
        <dbReference type="ARBA" id="ARBA00023306"/>
    </source>
</evidence>
<dbReference type="InterPro" id="IPR038658">
    <property type="entry name" value="SsgB_sf"/>
</dbReference>
<keyword evidence="5" id="KW-0717">Septation</keyword>
<proteinExistence type="inferred from homology"/>
<keyword evidence="3" id="KW-0132">Cell division</keyword>
<name>A0ABV9YIG1_9PSEU</name>